<accession>A0AAN7W2S0</accession>
<evidence type="ECO:0000313" key="5">
    <source>
        <dbReference type="EMBL" id="KAK5694278.1"/>
    </source>
</evidence>
<feature type="compositionally biased region" description="Acidic residues" evidence="3">
    <location>
        <begin position="1320"/>
        <end position="1351"/>
    </location>
</feature>
<dbReference type="Pfam" id="PF00179">
    <property type="entry name" value="UQ_con"/>
    <property type="match status" value="1"/>
</dbReference>
<evidence type="ECO:0000256" key="3">
    <source>
        <dbReference type="SAM" id="MobiDB-lite"/>
    </source>
</evidence>
<feature type="region of interest" description="Disordered" evidence="3">
    <location>
        <begin position="1282"/>
        <end position="1351"/>
    </location>
</feature>
<feature type="compositionally biased region" description="Low complexity" evidence="3">
    <location>
        <begin position="52"/>
        <end position="69"/>
    </location>
</feature>
<dbReference type="EMBL" id="JAVRQU010000016">
    <property type="protein sequence ID" value="KAK5694278.1"/>
    <property type="molecule type" value="Genomic_DNA"/>
</dbReference>
<evidence type="ECO:0000313" key="6">
    <source>
        <dbReference type="Proteomes" id="UP001310594"/>
    </source>
</evidence>
<keyword evidence="2" id="KW-0833">Ubl conjugation pathway</keyword>
<feature type="domain" description="UBC core" evidence="4">
    <location>
        <begin position="839"/>
        <end position="995"/>
    </location>
</feature>
<feature type="region of interest" description="Disordered" evidence="3">
    <location>
        <begin position="1220"/>
        <end position="1241"/>
    </location>
</feature>
<dbReference type="PANTHER" id="PTHR46116:SF15">
    <property type="entry name" value="(E3-INDEPENDENT) E2 UBIQUITIN-CONJUGATING ENZYME"/>
    <property type="match status" value="1"/>
</dbReference>
<reference evidence="5" key="1">
    <citation type="submission" date="2023-08" db="EMBL/GenBank/DDBJ databases">
        <title>Black Yeasts Isolated from many extreme environments.</title>
        <authorList>
            <person name="Coleine C."/>
            <person name="Stajich J.E."/>
            <person name="Selbmann L."/>
        </authorList>
    </citation>
    <scope>NUCLEOTIDE SEQUENCE</scope>
    <source>
        <strain evidence="5">CCFEE 5810</strain>
    </source>
</reference>
<protein>
    <recommendedName>
        <fullName evidence="4">UBC core domain-containing protein</fullName>
    </recommendedName>
</protein>
<dbReference type="GO" id="GO:0061631">
    <property type="term" value="F:ubiquitin conjugating enzyme activity"/>
    <property type="evidence" value="ECO:0007669"/>
    <property type="project" value="TreeGrafter"/>
</dbReference>
<feature type="region of interest" description="Disordered" evidence="3">
    <location>
        <begin position="396"/>
        <end position="427"/>
    </location>
</feature>
<gene>
    <name evidence="5" type="ORF">LTR97_009900</name>
</gene>
<proteinExistence type="predicted"/>
<comment type="caution">
    <text evidence="5">The sequence shown here is derived from an EMBL/GenBank/DDBJ whole genome shotgun (WGS) entry which is preliminary data.</text>
</comment>
<evidence type="ECO:0000256" key="2">
    <source>
        <dbReference type="ARBA" id="ARBA00022786"/>
    </source>
</evidence>
<feature type="region of interest" description="Disordered" evidence="3">
    <location>
        <begin position="551"/>
        <end position="571"/>
    </location>
</feature>
<evidence type="ECO:0000259" key="4">
    <source>
        <dbReference type="PROSITE" id="PS50127"/>
    </source>
</evidence>
<dbReference type="Proteomes" id="UP001310594">
    <property type="component" value="Unassembled WGS sequence"/>
</dbReference>
<dbReference type="SUPFAM" id="SSF54495">
    <property type="entry name" value="UBC-like"/>
    <property type="match status" value="1"/>
</dbReference>
<feature type="compositionally biased region" description="Pro residues" evidence="3">
    <location>
        <begin position="409"/>
        <end position="419"/>
    </location>
</feature>
<dbReference type="PROSITE" id="PS50127">
    <property type="entry name" value="UBC_2"/>
    <property type="match status" value="1"/>
</dbReference>
<evidence type="ECO:0000256" key="1">
    <source>
        <dbReference type="ARBA" id="ARBA00022679"/>
    </source>
</evidence>
<dbReference type="PANTHER" id="PTHR46116">
    <property type="entry name" value="(E3-INDEPENDENT) E2 UBIQUITIN-CONJUGATING ENZYME"/>
    <property type="match status" value="1"/>
</dbReference>
<feature type="compositionally biased region" description="Gly residues" evidence="3">
    <location>
        <begin position="1089"/>
        <end position="1100"/>
    </location>
</feature>
<name>A0AAN7W2S0_9PEZI</name>
<dbReference type="Gene3D" id="3.10.110.10">
    <property type="entry name" value="Ubiquitin Conjugating Enzyme"/>
    <property type="match status" value="1"/>
</dbReference>
<feature type="region of interest" description="Disordered" evidence="3">
    <location>
        <begin position="299"/>
        <end position="343"/>
    </location>
</feature>
<feature type="region of interest" description="Disordered" evidence="3">
    <location>
        <begin position="1"/>
        <end position="73"/>
    </location>
</feature>
<dbReference type="SMART" id="SM00212">
    <property type="entry name" value="UBCc"/>
    <property type="match status" value="1"/>
</dbReference>
<keyword evidence="1" id="KW-0808">Transferase</keyword>
<organism evidence="5 6">
    <name type="scientific">Elasticomyces elasticus</name>
    <dbReference type="NCBI Taxonomy" id="574655"/>
    <lineage>
        <taxon>Eukaryota</taxon>
        <taxon>Fungi</taxon>
        <taxon>Dikarya</taxon>
        <taxon>Ascomycota</taxon>
        <taxon>Pezizomycotina</taxon>
        <taxon>Dothideomycetes</taxon>
        <taxon>Dothideomycetidae</taxon>
        <taxon>Mycosphaerellales</taxon>
        <taxon>Teratosphaeriaceae</taxon>
        <taxon>Elasticomyces</taxon>
    </lineage>
</organism>
<sequence>MDIDDIRRKRMRLFESNSQDQEPRQPLPPPPPADSAENDCFIVSERRLDQDATAPGAGAHPAPAAGSSFVPPPPPPAYIPFASSYLPSFPLQAYSPPSDLDNSIAFPPSTFPPPGYPPSADLDTLINISSQGYKPPNMFSKKRSTPKAPEKALAVAPSPAQDMDLSDRACDVRSYMAVLLTQKCASCSHPLLPARTDLDKLLVRQFTSQIAMSKRTPTKVSALDLNSSDSDDLACPVDLRLVCSKCKDSHTCLGCGERVDRTQHSVQGDGIVFTWHCDRARLVLIWWLMCGYDNQVKHNKPLQTSPAKEDKKRKGRTTRANRGGRGGHGYGGRGGSIVPSGVGYGGDEYDEYDGYDDYDSEADMHAGISLEEEQALLKEQIKHLQATKASIQYGAGQQLGDSGSTSQPPSTPHHPPAPPNYWGVPQMPTSLSGMMPWKSTAKKQKKINGVHGVAPLTHGGYGGYNVGGPGHTLGGPPPPAIPSTPAGLLPDPAGVGYDAIVGGDQPPPLPPGFTGPISHPPPLFNPDPGYPGYATTGAIKPKKAKKAKKSSSFEVYDEQGNALPPGTSKKPAIYDEYDSELDDDDIEFGTGGHFAALYNARAGRQRAPSPVREDPDDVLTTQVMSAIAMLLPNLMSSEPIEFDLEPPSVLASMLLRSSLVDRAAELLRNDSVEDATRRGGLYETILAFVQTLACHPRMIDAAVFADRAVNRAGHDLLKVCMALPTRMKGEELQTARPIARCLDGLKTQSEMIIKRAQRSKEEFEQEDGQRMLWICTSVTNLAEVLESADRDRKIGLGVPLLDKTDWEKELGMLEVPDDEILSVHAFGEEARKLGDPPPGRMRYLVKEVTSLKTGLPPGIFVRYGESRMDVMKIIITGPIGTPYELGLWEFDLLCGIDYPNAPPKMTFRTTGGGVARVNPNLYNCGKICLSLLGTWAGEPWRPGKSTLLQVLVSIQAMIFCDEPHCNEPSFERDRGSEQSKAYNRAVHAMTVKHAMLEWLGVKTSTGNIRSRRGRTLGDVDGGVESTKVVVNDGIWGEVVEKHFATNDAKIMETVGTWAAEKPPPRPPGRSRFADGSPPPPGAFGPVGHMLGGHTLGGDGSGIYAQNPPPPPPPAPTFAETWDGPPVPTTLAEASMFLGHPPPLGANMPGAYPTQASHFNVTLPSMPPGMPNFTNFQANHIPNTLGGPPKSTEAYSPSKLLAEVQQHADDEYAQMQLHKQTLKATTPRTRQSSAVSSATGGKSETALVVKLKEALRELEKNGSGNFAAWGSRLHEDLVDYTHASTSAPKPTPVLAPQQGTPLGFKHELDDESDFDGVRQEGDEEESEDEAQTGSLEIEDGDDFDGDLESPFE</sequence>
<feature type="region of interest" description="Disordered" evidence="3">
    <location>
        <begin position="1058"/>
        <end position="1113"/>
    </location>
</feature>
<feature type="compositionally biased region" description="Gly residues" evidence="3">
    <location>
        <begin position="323"/>
        <end position="335"/>
    </location>
</feature>
<dbReference type="InterPro" id="IPR016135">
    <property type="entry name" value="UBQ-conjugating_enzyme/RWD"/>
</dbReference>
<dbReference type="InterPro" id="IPR000608">
    <property type="entry name" value="UBC"/>
</dbReference>